<dbReference type="Gene3D" id="2.40.128.580">
    <property type="entry name" value="GXWXG domain"/>
    <property type="match status" value="1"/>
</dbReference>
<dbReference type="Pfam" id="PF14231">
    <property type="entry name" value="GXWXG"/>
    <property type="match status" value="1"/>
</dbReference>
<gene>
    <name evidence="3" type="ORF">CH341_23490</name>
</gene>
<dbReference type="InterPro" id="IPR025568">
    <property type="entry name" value="DUF4334"/>
</dbReference>
<proteinExistence type="predicted"/>
<comment type="caution">
    <text evidence="3">The sequence shown here is derived from an EMBL/GenBank/DDBJ whole genome shotgun (WGS) entry which is preliminary data.</text>
</comment>
<evidence type="ECO:0000259" key="2">
    <source>
        <dbReference type="Pfam" id="PF14232"/>
    </source>
</evidence>
<dbReference type="EMBL" id="NPEX01000227">
    <property type="protein sequence ID" value="RAI40567.1"/>
    <property type="molecule type" value="Genomic_DNA"/>
</dbReference>
<evidence type="ECO:0000259" key="1">
    <source>
        <dbReference type="Pfam" id="PF14231"/>
    </source>
</evidence>
<organism evidence="3 4">
    <name type="scientific">Rhodoplanes roseus</name>
    <dbReference type="NCBI Taxonomy" id="29409"/>
    <lineage>
        <taxon>Bacteria</taxon>
        <taxon>Pseudomonadati</taxon>
        <taxon>Pseudomonadota</taxon>
        <taxon>Alphaproteobacteria</taxon>
        <taxon>Hyphomicrobiales</taxon>
        <taxon>Nitrobacteraceae</taxon>
        <taxon>Rhodoplanes</taxon>
    </lineage>
</organism>
<keyword evidence="4" id="KW-1185">Reference proteome</keyword>
<dbReference type="Pfam" id="PF14232">
    <property type="entry name" value="DUF4334"/>
    <property type="match status" value="1"/>
</dbReference>
<evidence type="ECO:0000313" key="3">
    <source>
        <dbReference type="EMBL" id="RAI40567.1"/>
    </source>
</evidence>
<dbReference type="Proteomes" id="UP000249130">
    <property type="component" value="Unassembled WGS sequence"/>
</dbReference>
<sequence>MIGRWRGTGLPTGHPFDGMLEALGWWGKEFADSEIVSPLLFTRRDGALTALDPARLPVGLLVRHPRLGHLAAAQAIFRLALPLLATRRPTARLRLIEWRGRSGAAMVYDHQPIIDVFRRVDADTRLGLMDLRGLAAPFFFVLRRDAGPDRPAGQPL</sequence>
<feature type="domain" description="GXWXG" evidence="1">
    <location>
        <begin position="1"/>
        <end position="46"/>
    </location>
</feature>
<accession>A0A327KQK6</accession>
<dbReference type="OrthoDB" id="8905397at2"/>
<evidence type="ECO:0000313" key="4">
    <source>
        <dbReference type="Proteomes" id="UP000249130"/>
    </source>
</evidence>
<feature type="domain" description="DUF4334" evidence="2">
    <location>
        <begin position="90"/>
        <end position="144"/>
    </location>
</feature>
<evidence type="ECO:0008006" key="5">
    <source>
        <dbReference type="Google" id="ProtNLM"/>
    </source>
</evidence>
<dbReference type="AlphaFoldDB" id="A0A327KQK6"/>
<name>A0A327KQK6_9BRAD</name>
<dbReference type="InterPro" id="IPR025951">
    <property type="entry name" value="GXWXG_dom"/>
</dbReference>
<reference evidence="3 4" key="1">
    <citation type="submission" date="2017-07" db="EMBL/GenBank/DDBJ databases">
        <title>Draft Genome Sequences of Select Purple Nonsulfur Bacteria.</title>
        <authorList>
            <person name="Lasarre B."/>
            <person name="Mckinlay J.B."/>
        </authorList>
    </citation>
    <scope>NUCLEOTIDE SEQUENCE [LARGE SCALE GENOMIC DNA]</scope>
    <source>
        <strain evidence="3 4">DSM 5909</strain>
    </source>
</reference>
<protein>
    <recommendedName>
        <fullName evidence="5">DUF4334 domain-containing protein</fullName>
    </recommendedName>
</protein>